<evidence type="ECO:0000256" key="1">
    <source>
        <dbReference type="SAM" id="MobiDB-lite"/>
    </source>
</evidence>
<organism evidence="2 3">
    <name type="scientific">Triplophysa rosa</name>
    <name type="common">Cave loach</name>
    <dbReference type="NCBI Taxonomy" id="992332"/>
    <lineage>
        <taxon>Eukaryota</taxon>
        <taxon>Metazoa</taxon>
        <taxon>Chordata</taxon>
        <taxon>Craniata</taxon>
        <taxon>Vertebrata</taxon>
        <taxon>Euteleostomi</taxon>
        <taxon>Actinopterygii</taxon>
        <taxon>Neopterygii</taxon>
        <taxon>Teleostei</taxon>
        <taxon>Ostariophysi</taxon>
        <taxon>Cypriniformes</taxon>
        <taxon>Nemacheilidae</taxon>
        <taxon>Triplophysa</taxon>
    </lineage>
</organism>
<evidence type="ECO:0000313" key="2">
    <source>
        <dbReference type="EMBL" id="KAI7802440.1"/>
    </source>
</evidence>
<sequence length="110" mass="12754">MEVVLGSSRAVRLIDKPAGDEDERKKREREQRKATPHDLECQVNDSLIDERMIMDLQSPFTFTGLVRSPLKLAHSIIGLCKCARPPCEFDLVRSSWWHFSSPLYRNLKQK</sequence>
<accession>A0A9W7WKK2</accession>
<proteinExistence type="predicted"/>
<feature type="compositionally biased region" description="Basic and acidic residues" evidence="1">
    <location>
        <begin position="12"/>
        <end position="36"/>
    </location>
</feature>
<comment type="caution">
    <text evidence="2">The sequence shown here is derived from an EMBL/GenBank/DDBJ whole genome shotgun (WGS) entry which is preliminary data.</text>
</comment>
<feature type="region of interest" description="Disordered" evidence="1">
    <location>
        <begin position="1"/>
        <end position="36"/>
    </location>
</feature>
<name>A0A9W7WKK2_TRIRA</name>
<dbReference type="Proteomes" id="UP001059041">
    <property type="component" value="Linkage Group LG12"/>
</dbReference>
<dbReference type="AlphaFoldDB" id="A0A9W7WKK2"/>
<keyword evidence="3" id="KW-1185">Reference proteome</keyword>
<evidence type="ECO:0000313" key="3">
    <source>
        <dbReference type="Proteomes" id="UP001059041"/>
    </source>
</evidence>
<protein>
    <submittedName>
        <fullName evidence="2">Uncharacterized protein</fullName>
    </submittedName>
</protein>
<gene>
    <name evidence="2" type="ORF">IRJ41_010120</name>
</gene>
<reference evidence="2" key="1">
    <citation type="submission" date="2021-02" db="EMBL/GenBank/DDBJ databases">
        <title>Comparative genomics reveals that relaxation of natural selection precedes convergent phenotypic evolution of cavefish.</title>
        <authorList>
            <person name="Peng Z."/>
        </authorList>
    </citation>
    <scope>NUCLEOTIDE SEQUENCE</scope>
    <source>
        <tissue evidence="2">Muscle</tissue>
    </source>
</reference>
<dbReference type="EMBL" id="JAFHDT010000012">
    <property type="protein sequence ID" value="KAI7802440.1"/>
    <property type="molecule type" value="Genomic_DNA"/>
</dbReference>